<gene>
    <name evidence="2" type="ORF">N7541_002913</name>
</gene>
<dbReference type="PROSITE" id="PS51746">
    <property type="entry name" value="PPM_2"/>
    <property type="match status" value="1"/>
</dbReference>
<comment type="caution">
    <text evidence="2">The sequence shown here is derived from an EMBL/GenBank/DDBJ whole genome shotgun (WGS) entry which is preliminary data.</text>
</comment>
<dbReference type="InterPro" id="IPR015655">
    <property type="entry name" value="PP2C"/>
</dbReference>
<evidence type="ECO:0000313" key="3">
    <source>
        <dbReference type="Proteomes" id="UP001148299"/>
    </source>
</evidence>
<evidence type="ECO:0000259" key="1">
    <source>
        <dbReference type="PROSITE" id="PS51746"/>
    </source>
</evidence>
<proteinExistence type="predicted"/>
<protein>
    <recommendedName>
        <fullName evidence="1">PPM-type phosphatase domain-containing protein</fullName>
    </recommendedName>
</protein>
<reference evidence="2" key="1">
    <citation type="submission" date="2022-12" db="EMBL/GenBank/DDBJ databases">
        <authorList>
            <person name="Petersen C."/>
        </authorList>
    </citation>
    <scope>NUCLEOTIDE SEQUENCE</scope>
    <source>
        <strain evidence="2">IBT 35675</strain>
    </source>
</reference>
<sequence length="420" mass="46088">MSDAERDNVARLEGIKKHIAYDWKFASHQPLSLAEASVKLRAEESTTKSVHPISGKDIQTDVCRVASLSPVEDEFSHGEIEVKEGEKWLYWGVFDGHSGWATAKVLSSILARRVARHLGTLTDEGIRDVESVISAFESAFLELDDEIMSDGIDAMSENIPHAEAMCRIAPTSSGSCASLVFLDPVSSMLYAACSGDSRVVMGQSNKPEAGWTAVALSKDQTGSNPDEVSRINAEHPGETPINGGRVLGCEVTRSFGDSRWKWPRDSISLWQNKFFGLDFKDDYLTPPYITAKPAMQSLQLVPGSFLIIASDGFWNHMASDDDAVYCMEMWLENQKKEEMGGSDCTATDGEIPKSSGSTGYAYNWNVSREEFVVENENAATHLVRNAFGGSNTDLFCGMMSLKSPDSKQARDDTTAIVVFF</sequence>
<evidence type="ECO:0000313" key="2">
    <source>
        <dbReference type="EMBL" id="KAJ5362069.1"/>
    </source>
</evidence>
<dbReference type="GO" id="GO:0004741">
    <property type="term" value="F:[pyruvate dehydrogenase (acetyl-transferring)]-phosphatase activity"/>
    <property type="evidence" value="ECO:0007669"/>
    <property type="project" value="TreeGrafter"/>
</dbReference>
<dbReference type="PANTHER" id="PTHR13832">
    <property type="entry name" value="PROTEIN PHOSPHATASE 2C"/>
    <property type="match status" value="1"/>
</dbReference>
<dbReference type="Pfam" id="PF00481">
    <property type="entry name" value="PP2C"/>
    <property type="match status" value="1"/>
</dbReference>
<name>A0A9W9RMN4_PENBR</name>
<keyword evidence="3" id="KW-1185">Reference proteome</keyword>
<dbReference type="InterPro" id="IPR001932">
    <property type="entry name" value="PPM-type_phosphatase-like_dom"/>
</dbReference>
<dbReference type="AlphaFoldDB" id="A0A9W9RMN4"/>
<dbReference type="InterPro" id="IPR036457">
    <property type="entry name" value="PPM-type-like_dom_sf"/>
</dbReference>
<dbReference type="GO" id="GO:0005739">
    <property type="term" value="C:mitochondrion"/>
    <property type="evidence" value="ECO:0007669"/>
    <property type="project" value="TreeGrafter"/>
</dbReference>
<dbReference type="Gene3D" id="3.60.40.10">
    <property type="entry name" value="PPM-type phosphatase domain"/>
    <property type="match status" value="1"/>
</dbReference>
<dbReference type="SUPFAM" id="SSF81606">
    <property type="entry name" value="PP2C-like"/>
    <property type="match status" value="1"/>
</dbReference>
<accession>A0A9W9RMN4</accession>
<dbReference type="CDD" id="cd00143">
    <property type="entry name" value="PP2Cc"/>
    <property type="match status" value="1"/>
</dbReference>
<dbReference type="Proteomes" id="UP001148299">
    <property type="component" value="Unassembled WGS sequence"/>
</dbReference>
<dbReference type="PANTHER" id="PTHR13832:SF792">
    <property type="entry name" value="GM14286P"/>
    <property type="match status" value="1"/>
</dbReference>
<feature type="domain" description="PPM-type phosphatase" evidence="1">
    <location>
        <begin position="62"/>
        <end position="420"/>
    </location>
</feature>
<dbReference type="SMART" id="SM00332">
    <property type="entry name" value="PP2Cc"/>
    <property type="match status" value="1"/>
</dbReference>
<organism evidence="2 3">
    <name type="scientific">Penicillium brevicompactum</name>
    <dbReference type="NCBI Taxonomy" id="5074"/>
    <lineage>
        <taxon>Eukaryota</taxon>
        <taxon>Fungi</taxon>
        <taxon>Dikarya</taxon>
        <taxon>Ascomycota</taxon>
        <taxon>Pezizomycotina</taxon>
        <taxon>Eurotiomycetes</taxon>
        <taxon>Eurotiomycetidae</taxon>
        <taxon>Eurotiales</taxon>
        <taxon>Aspergillaceae</taxon>
        <taxon>Penicillium</taxon>
    </lineage>
</organism>
<reference evidence="2" key="2">
    <citation type="journal article" date="2023" name="IMA Fungus">
        <title>Comparative genomic study of the Penicillium genus elucidates a diverse pangenome and 15 lateral gene transfer events.</title>
        <authorList>
            <person name="Petersen C."/>
            <person name="Sorensen T."/>
            <person name="Nielsen M.R."/>
            <person name="Sondergaard T.E."/>
            <person name="Sorensen J.L."/>
            <person name="Fitzpatrick D.A."/>
            <person name="Frisvad J.C."/>
            <person name="Nielsen K.L."/>
        </authorList>
    </citation>
    <scope>NUCLEOTIDE SEQUENCE</scope>
    <source>
        <strain evidence="2">IBT 35675</strain>
    </source>
</reference>
<dbReference type="EMBL" id="JAPZBR010000002">
    <property type="protein sequence ID" value="KAJ5362069.1"/>
    <property type="molecule type" value="Genomic_DNA"/>
</dbReference>